<accession>A0A2N0H5H4</accession>
<dbReference type="OrthoDB" id="7566477at2"/>
<keyword evidence="2" id="KW-1185">Reference proteome</keyword>
<organism evidence="1 2">
    <name type="scientific">Novosphingobium kunmingense</name>
    <dbReference type="NCBI Taxonomy" id="1211806"/>
    <lineage>
        <taxon>Bacteria</taxon>
        <taxon>Pseudomonadati</taxon>
        <taxon>Pseudomonadota</taxon>
        <taxon>Alphaproteobacteria</taxon>
        <taxon>Sphingomonadales</taxon>
        <taxon>Sphingomonadaceae</taxon>
        <taxon>Novosphingobium</taxon>
    </lineage>
</organism>
<reference evidence="1 2" key="1">
    <citation type="submission" date="2017-11" db="EMBL/GenBank/DDBJ databases">
        <title>Genomic Encyclopedia of Type Strains, Phase III (KMG-III): the genomes of soil and plant-associated and newly described type strains.</title>
        <authorList>
            <person name="Whitman W."/>
        </authorList>
    </citation>
    <scope>NUCLEOTIDE SEQUENCE [LARGE SCALE GENOMIC DNA]</scope>
    <source>
        <strain evidence="1 2">CGMCC 1.12274</strain>
    </source>
</reference>
<gene>
    <name evidence="1" type="ORF">B0I00_2811</name>
</gene>
<sequence>MSLTLAALLPLLAQIGPTGTQMQAPLDLPRKKAAVSGPPAPVTANPVVQRLRECLDLTQTDAAAAVTSAIAWRDGAVGSARVPAGHCLGLALSEQGDFAGAEAAFLGARADVSSSDSADKARLGTMAANAAMAAGGADRALGMLAAAQADARSAADKVLAAEVGIDRARALVAMKRDAEAAAVLAEARADAPGNGLAWLLSATLSRRAGKLGEAQAFIEKASAIAPQDPDIGLEAGVIAVLAARDDAARKSWRSVIATAPGSDQAKVAKGYLDQLDPGPTSEGR</sequence>
<dbReference type="SUPFAM" id="SSF48452">
    <property type="entry name" value="TPR-like"/>
    <property type="match status" value="1"/>
</dbReference>
<dbReference type="Gene3D" id="1.25.40.10">
    <property type="entry name" value="Tetratricopeptide repeat domain"/>
    <property type="match status" value="1"/>
</dbReference>
<comment type="caution">
    <text evidence="1">The sequence shown here is derived from an EMBL/GenBank/DDBJ whole genome shotgun (WGS) entry which is preliminary data.</text>
</comment>
<dbReference type="Proteomes" id="UP000232587">
    <property type="component" value="Unassembled WGS sequence"/>
</dbReference>
<name>A0A2N0H5H4_9SPHN</name>
<evidence type="ECO:0000313" key="1">
    <source>
        <dbReference type="EMBL" id="PKB14179.1"/>
    </source>
</evidence>
<proteinExistence type="predicted"/>
<dbReference type="AlphaFoldDB" id="A0A2N0H5H4"/>
<protein>
    <submittedName>
        <fullName evidence="1">Uncharacterized protein</fullName>
    </submittedName>
</protein>
<dbReference type="RefSeq" id="WP_100868005.1">
    <property type="nucleotide sequence ID" value="NZ_PHUF01000005.1"/>
</dbReference>
<evidence type="ECO:0000313" key="2">
    <source>
        <dbReference type="Proteomes" id="UP000232587"/>
    </source>
</evidence>
<dbReference type="EMBL" id="PHUF01000005">
    <property type="protein sequence ID" value="PKB14179.1"/>
    <property type="molecule type" value="Genomic_DNA"/>
</dbReference>
<dbReference type="InterPro" id="IPR011990">
    <property type="entry name" value="TPR-like_helical_dom_sf"/>
</dbReference>